<reference evidence="1" key="1">
    <citation type="submission" date="2020-05" db="EMBL/GenBank/DDBJ databases">
        <authorList>
            <person name="Chiriac C."/>
            <person name="Salcher M."/>
            <person name="Ghai R."/>
            <person name="Kavagutti S V."/>
        </authorList>
    </citation>
    <scope>NUCLEOTIDE SEQUENCE</scope>
</reference>
<organism evidence="1">
    <name type="scientific">uncultured Caudovirales phage</name>
    <dbReference type="NCBI Taxonomy" id="2100421"/>
    <lineage>
        <taxon>Viruses</taxon>
        <taxon>Duplodnaviria</taxon>
        <taxon>Heunggongvirae</taxon>
        <taxon>Uroviricota</taxon>
        <taxon>Caudoviricetes</taxon>
        <taxon>Peduoviridae</taxon>
        <taxon>Maltschvirus</taxon>
        <taxon>Maltschvirus maltsch</taxon>
    </lineage>
</organism>
<dbReference type="EMBL" id="LR798294">
    <property type="protein sequence ID" value="CAB5221988.1"/>
    <property type="molecule type" value="Genomic_DNA"/>
</dbReference>
<evidence type="ECO:0000313" key="1">
    <source>
        <dbReference type="EMBL" id="CAB5221988.1"/>
    </source>
</evidence>
<protein>
    <submittedName>
        <fullName evidence="1">Uncharacterized protein</fullName>
    </submittedName>
</protein>
<name>A0A6J7WYQ4_9CAUD</name>
<proteinExistence type="predicted"/>
<sequence>MSLKTPWVHGTYNGVDLLTIPSYLRTKYSDCTFENIDRGNDLEKMLKITGPHESLASYLDEWQDENSICYARIQYENANFIRSDFSDIEQAD</sequence>
<accession>A0A6J7WYQ4</accession>
<gene>
    <name evidence="1" type="ORF">UFOVP242_202</name>
</gene>